<evidence type="ECO:0000313" key="4">
    <source>
        <dbReference type="Proteomes" id="UP000583929"/>
    </source>
</evidence>
<feature type="non-terminal residue" evidence="2">
    <location>
        <position position="105"/>
    </location>
</feature>
<dbReference type="AlphaFoldDB" id="A0A7J6I0V1"/>
<evidence type="ECO:0000313" key="3">
    <source>
        <dbReference type="Proteomes" id="UP000525078"/>
    </source>
</evidence>
<protein>
    <submittedName>
        <fullName evidence="2">Uncharacterized protein</fullName>
    </submittedName>
</protein>
<sequence length="105" mass="11836">MCFLNLVTDSNRHLDFDKSQNVGLNCSAKTQCSFKICQTLNHSTTFLTGFSPNDLSNQPQPATTNPKFEGIFGAFAFGHRDVCRGRSPLWRAWDLIRGNTTEQHK</sequence>
<reference evidence="3 4" key="1">
    <citation type="journal article" date="2020" name="bioRxiv">
        <title>Sequence and annotation of 42 cannabis genomes reveals extensive copy number variation in cannabinoid synthesis and pathogen resistance genes.</title>
        <authorList>
            <person name="Mckernan K.J."/>
            <person name="Helbert Y."/>
            <person name="Kane L.T."/>
            <person name="Ebling H."/>
            <person name="Zhang L."/>
            <person name="Liu B."/>
            <person name="Eaton Z."/>
            <person name="Mclaughlin S."/>
            <person name="Kingan S."/>
            <person name="Baybayan P."/>
            <person name="Concepcion G."/>
            <person name="Jordan M."/>
            <person name="Riva A."/>
            <person name="Barbazuk W."/>
            <person name="Harkins T."/>
        </authorList>
    </citation>
    <scope>NUCLEOTIDE SEQUENCE [LARGE SCALE GENOMIC DNA]</scope>
    <source>
        <strain evidence="3 4">cv. Jamaican Lion 4</strain>
        <strain evidence="2">Father</strain>
        <strain evidence="1">Mother</strain>
        <tissue evidence="2">Leaf</tissue>
    </source>
</reference>
<organism evidence="2 4">
    <name type="scientific">Cannabis sativa</name>
    <name type="common">Hemp</name>
    <name type="synonym">Marijuana</name>
    <dbReference type="NCBI Taxonomy" id="3483"/>
    <lineage>
        <taxon>Eukaryota</taxon>
        <taxon>Viridiplantae</taxon>
        <taxon>Streptophyta</taxon>
        <taxon>Embryophyta</taxon>
        <taxon>Tracheophyta</taxon>
        <taxon>Spermatophyta</taxon>
        <taxon>Magnoliopsida</taxon>
        <taxon>eudicotyledons</taxon>
        <taxon>Gunneridae</taxon>
        <taxon>Pentapetalae</taxon>
        <taxon>rosids</taxon>
        <taxon>fabids</taxon>
        <taxon>Rosales</taxon>
        <taxon>Cannabaceae</taxon>
        <taxon>Cannabis</taxon>
    </lineage>
</organism>
<evidence type="ECO:0000313" key="2">
    <source>
        <dbReference type="EMBL" id="KAF4401133.1"/>
    </source>
</evidence>
<gene>
    <name evidence="1" type="ORF">F8388_004006</name>
    <name evidence="2" type="ORF">G4B88_013974</name>
</gene>
<dbReference type="Proteomes" id="UP000583929">
    <property type="component" value="Unassembled WGS sequence"/>
</dbReference>
<comment type="caution">
    <text evidence="2">The sequence shown here is derived from an EMBL/GenBank/DDBJ whole genome shotgun (WGS) entry which is preliminary data.</text>
</comment>
<dbReference type="EMBL" id="JAATIQ010000013">
    <property type="protein sequence ID" value="KAF4401133.1"/>
    <property type="molecule type" value="Genomic_DNA"/>
</dbReference>
<dbReference type="EMBL" id="JAATIP010000047">
    <property type="protein sequence ID" value="KAF4384699.1"/>
    <property type="molecule type" value="Genomic_DNA"/>
</dbReference>
<dbReference type="Proteomes" id="UP000525078">
    <property type="component" value="Unassembled WGS sequence"/>
</dbReference>
<name>A0A7J6I0V1_CANSA</name>
<evidence type="ECO:0000313" key="1">
    <source>
        <dbReference type="EMBL" id="KAF4384699.1"/>
    </source>
</evidence>
<keyword evidence="4" id="KW-1185">Reference proteome</keyword>
<accession>A0A7J6I0V1</accession>
<proteinExistence type="predicted"/>